<name>A0A1R0FVZ5_CITBR</name>
<evidence type="ECO:0000313" key="2">
    <source>
        <dbReference type="EMBL" id="MBC2648651.1"/>
    </source>
</evidence>
<gene>
    <name evidence="4" type="ORF">BWD41_12855</name>
    <name evidence="2" type="ORF">H6P72_18770</name>
    <name evidence="3" type="ORF">ID160_08205</name>
</gene>
<feature type="domain" description="N-acetyltransferase" evidence="1">
    <location>
        <begin position="9"/>
        <end position="162"/>
    </location>
</feature>
<proteinExistence type="predicted"/>
<dbReference type="Proteomes" id="UP000605024">
    <property type="component" value="Unassembled WGS sequence"/>
</dbReference>
<dbReference type="EMBL" id="JACLAH010000006">
    <property type="protein sequence ID" value="MBC2648651.1"/>
    <property type="molecule type" value="Genomic_DNA"/>
</dbReference>
<dbReference type="AlphaFoldDB" id="A0A1R0FVZ5"/>
<keyword evidence="6" id="KW-1185">Reference proteome</keyword>
<dbReference type="OrthoDB" id="7852312at2"/>
<comment type="caution">
    <text evidence="3">The sequence shown here is derived from an EMBL/GenBank/DDBJ whole genome shotgun (WGS) entry which is preliminary data.</text>
</comment>
<dbReference type="Proteomes" id="UP000185597">
    <property type="component" value="Unassembled WGS sequence"/>
</dbReference>
<protein>
    <submittedName>
        <fullName evidence="3">GNAT family N-acetyltransferase</fullName>
    </submittedName>
</protein>
<evidence type="ECO:0000259" key="1">
    <source>
        <dbReference type="PROSITE" id="PS51186"/>
    </source>
</evidence>
<reference evidence="3" key="3">
    <citation type="submission" date="2020-09" db="EMBL/GenBank/DDBJ databases">
        <title>Characterization of IncC plasmids in Enterobacterales of food-producing animals originating from China.</title>
        <authorList>
            <person name="Zhang Y."/>
            <person name="Lei C.-W."/>
        </authorList>
    </citation>
    <scope>NUCLEOTIDE SEQUENCE</scope>
    <source>
        <strain evidence="3">CC1</strain>
    </source>
</reference>
<dbReference type="SUPFAM" id="SSF55729">
    <property type="entry name" value="Acyl-CoA N-acyltransferases (Nat)"/>
    <property type="match status" value="1"/>
</dbReference>
<dbReference type="CDD" id="cd04301">
    <property type="entry name" value="NAT_SF"/>
    <property type="match status" value="1"/>
</dbReference>
<dbReference type="EMBL" id="JACXSK010000003">
    <property type="protein sequence ID" value="MBD3122654.1"/>
    <property type="molecule type" value="Genomic_DNA"/>
</dbReference>
<evidence type="ECO:0000313" key="6">
    <source>
        <dbReference type="Proteomes" id="UP000586346"/>
    </source>
</evidence>
<dbReference type="InterPro" id="IPR051531">
    <property type="entry name" value="N-acetyltransferase"/>
</dbReference>
<dbReference type="RefSeq" id="WP_019078092.1">
    <property type="nucleotide sequence ID" value="NZ_CBDITX010000013.1"/>
</dbReference>
<evidence type="ECO:0000313" key="7">
    <source>
        <dbReference type="Proteomes" id="UP000605024"/>
    </source>
</evidence>
<dbReference type="InterPro" id="IPR016181">
    <property type="entry name" value="Acyl_CoA_acyltransferase"/>
</dbReference>
<accession>A0A1R0FVZ5</accession>
<dbReference type="Gene3D" id="3.40.630.30">
    <property type="match status" value="1"/>
</dbReference>
<dbReference type="EMBL" id="MTCP01000005">
    <property type="protein sequence ID" value="OLY68859.1"/>
    <property type="molecule type" value="Genomic_DNA"/>
</dbReference>
<organism evidence="3 7">
    <name type="scientific">Citrobacter braakii</name>
    <dbReference type="NCBI Taxonomy" id="57706"/>
    <lineage>
        <taxon>Bacteria</taxon>
        <taxon>Pseudomonadati</taxon>
        <taxon>Pseudomonadota</taxon>
        <taxon>Gammaproteobacteria</taxon>
        <taxon>Enterobacterales</taxon>
        <taxon>Enterobacteriaceae</taxon>
        <taxon>Citrobacter</taxon>
        <taxon>Citrobacter freundii complex</taxon>
    </lineage>
</organism>
<dbReference type="Proteomes" id="UP000586346">
    <property type="component" value="Unassembled WGS sequence"/>
</dbReference>
<dbReference type="Pfam" id="PF13302">
    <property type="entry name" value="Acetyltransf_3"/>
    <property type="match status" value="1"/>
</dbReference>
<dbReference type="PANTHER" id="PTHR43792:SF1">
    <property type="entry name" value="N-ACETYLTRANSFERASE DOMAIN-CONTAINING PROTEIN"/>
    <property type="match status" value="1"/>
</dbReference>
<sequence>MPVLKTSRLICRPLTHDDWAFFLTLQKNADVMRFVADSRTEEEIRTVFDSRLPEWSPGSPHWLCLVLCDKASGVPLGVTGYIQDKNECAEVGFLLTPEAQGKGYGAESLHAVCDYAFTAGGLRRLTACVTAGNDASRRLLEKVGFILEGTLRESYWLHQTWHDDWIFGLLKHEYQPPKPSGVLL</sequence>
<dbReference type="InterPro" id="IPR000182">
    <property type="entry name" value="GNAT_dom"/>
</dbReference>
<evidence type="ECO:0000313" key="3">
    <source>
        <dbReference type="EMBL" id="MBD3122654.1"/>
    </source>
</evidence>
<dbReference type="PANTHER" id="PTHR43792">
    <property type="entry name" value="GNAT FAMILY, PUTATIVE (AFU_ORTHOLOGUE AFUA_3G00765)-RELATED-RELATED"/>
    <property type="match status" value="1"/>
</dbReference>
<keyword evidence="3" id="KW-0808">Transferase</keyword>
<dbReference type="PROSITE" id="PS51186">
    <property type="entry name" value="GNAT"/>
    <property type="match status" value="1"/>
</dbReference>
<reference evidence="2 6" key="2">
    <citation type="submission" date="2020-08" db="EMBL/GenBank/DDBJ databases">
        <title>Emergence and comparative genomics analysis of Citrobacter in Fennec fox imported from North Africa to China.</title>
        <authorList>
            <person name="Zheng B."/>
        </authorList>
    </citation>
    <scope>NUCLEOTIDE SEQUENCE [LARGE SCALE GENOMIC DNA]</scope>
    <source>
        <strain evidence="2 6">FF371</strain>
    </source>
</reference>
<reference evidence="4 5" key="1">
    <citation type="submission" date="2017-01" db="EMBL/GenBank/DDBJ databases">
        <title>First report of the plasmid-mediated mcr-1 gene in Citrobacter freudii.</title>
        <authorList>
            <person name="Liu J."/>
            <person name="Yang Y."/>
            <person name="Li Y."/>
            <person name="Liu D."/>
            <person name="Tuo H."/>
            <person name="Davis M."/>
            <person name="Zhang A."/>
        </authorList>
    </citation>
    <scope>NUCLEOTIDE SEQUENCE [LARGE SCALE GENOMIC DNA]</scope>
    <source>
        <strain evidence="4 5">SCC4</strain>
    </source>
</reference>
<evidence type="ECO:0000313" key="5">
    <source>
        <dbReference type="Proteomes" id="UP000185597"/>
    </source>
</evidence>
<dbReference type="GO" id="GO:0016747">
    <property type="term" value="F:acyltransferase activity, transferring groups other than amino-acyl groups"/>
    <property type="evidence" value="ECO:0007669"/>
    <property type="project" value="InterPro"/>
</dbReference>
<evidence type="ECO:0000313" key="4">
    <source>
        <dbReference type="EMBL" id="OLY68859.1"/>
    </source>
</evidence>